<dbReference type="EnsemblMetazoa" id="CLYHEMT019372.1">
    <property type="protein sequence ID" value="CLYHEMP019372.1"/>
    <property type="gene ID" value="CLYHEMG019372"/>
</dbReference>
<comment type="subcellular location">
    <subcellularLocation>
        <location evidence="1 6">Membrane</location>
        <topology evidence="1 6">Multi-pass membrane protein</topology>
    </subcellularLocation>
</comment>
<name>A0A7M5X868_9CNID</name>
<evidence type="ECO:0000313" key="8">
    <source>
        <dbReference type="Proteomes" id="UP000594262"/>
    </source>
</evidence>
<keyword evidence="5 6" id="KW-0472">Membrane</keyword>
<dbReference type="OrthoDB" id="10009287at2759"/>
<dbReference type="InterPro" id="IPR004345">
    <property type="entry name" value="TB2_DP1_HVA22"/>
</dbReference>
<feature type="transmembrane region" description="Helical" evidence="6">
    <location>
        <begin position="37"/>
        <end position="68"/>
    </location>
</feature>
<evidence type="ECO:0000256" key="6">
    <source>
        <dbReference type="RuleBase" id="RU362006"/>
    </source>
</evidence>
<keyword evidence="8" id="KW-1185">Reference proteome</keyword>
<dbReference type="Proteomes" id="UP000594262">
    <property type="component" value="Unplaced"/>
</dbReference>
<sequence>MPKEESIKEKVVAFLNEDNHFTRGLSFVEQKTGVNRLYLFGGCVIFLACYLIFGYASGFVVALLGFLYPAYASVKAIESTNKEDDTQWLTYWVVYAAFNIVEFFSDIFLGWFPLYFLFKCAFLGWCMAPFSWNGSNFLYTKFIAPFVLKHEKEVDSYLKKGAAMADDMANKAKAEATQFATEQVLKSQTGSAEPESDKKED</sequence>
<evidence type="ECO:0000256" key="3">
    <source>
        <dbReference type="ARBA" id="ARBA00022692"/>
    </source>
</evidence>
<dbReference type="GeneID" id="136803826"/>
<evidence type="ECO:0000256" key="1">
    <source>
        <dbReference type="ARBA" id="ARBA00004141"/>
    </source>
</evidence>
<comment type="similarity">
    <text evidence="2 6">Belongs to the DP1 family.</text>
</comment>
<dbReference type="Pfam" id="PF03134">
    <property type="entry name" value="TB2_DP1_HVA22"/>
    <property type="match status" value="1"/>
</dbReference>
<organism evidence="7 8">
    <name type="scientific">Clytia hemisphaerica</name>
    <dbReference type="NCBI Taxonomy" id="252671"/>
    <lineage>
        <taxon>Eukaryota</taxon>
        <taxon>Metazoa</taxon>
        <taxon>Cnidaria</taxon>
        <taxon>Hydrozoa</taxon>
        <taxon>Hydroidolina</taxon>
        <taxon>Leptothecata</taxon>
        <taxon>Obeliida</taxon>
        <taxon>Clytiidae</taxon>
        <taxon>Clytia</taxon>
    </lineage>
</organism>
<keyword evidence="3 6" id="KW-0812">Transmembrane</keyword>
<proteinExistence type="inferred from homology"/>
<protein>
    <recommendedName>
        <fullName evidence="6">Receptor expression-enhancing protein</fullName>
    </recommendedName>
</protein>
<dbReference type="AlphaFoldDB" id="A0A7M5X868"/>
<dbReference type="GO" id="GO:0016020">
    <property type="term" value="C:membrane"/>
    <property type="evidence" value="ECO:0007669"/>
    <property type="project" value="UniProtKB-SubCell"/>
</dbReference>
<comment type="caution">
    <text evidence="6">Lacks conserved residue(s) required for the propagation of feature annotation.</text>
</comment>
<keyword evidence="4 6" id="KW-1133">Transmembrane helix</keyword>
<evidence type="ECO:0000256" key="5">
    <source>
        <dbReference type="ARBA" id="ARBA00023136"/>
    </source>
</evidence>
<dbReference type="PANTHER" id="PTHR12300:SF161">
    <property type="entry name" value="RECEPTOR EXPRESSION-ENHANCING PROTEIN"/>
    <property type="match status" value="1"/>
</dbReference>
<reference evidence="7" key="1">
    <citation type="submission" date="2021-01" db="UniProtKB">
        <authorList>
            <consortium name="EnsemblMetazoa"/>
        </authorList>
    </citation>
    <scope>IDENTIFICATION</scope>
</reference>
<evidence type="ECO:0000256" key="4">
    <source>
        <dbReference type="ARBA" id="ARBA00022989"/>
    </source>
</evidence>
<evidence type="ECO:0000313" key="7">
    <source>
        <dbReference type="EnsemblMetazoa" id="CLYHEMP019372.1"/>
    </source>
</evidence>
<evidence type="ECO:0000256" key="2">
    <source>
        <dbReference type="ARBA" id="ARBA00008573"/>
    </source>
</evidence>
<dbReference type="RefSeq" id="XP_066916653.1">
    <property type="nucleotide sequence ID" value="XM_067060552.1"/>
</dbReference>
<dbReference type="PANTHER" id="PTHR12300">
    <property type="entry name" value="HVA22-LIKE PROTEINS"/>
    <property type="match status" value="1"/>
</dbReference>
<accession>A0A7M5X868</accession>